<evidence type="ECO:0000313" key="1">
    <source>
        <dbReference type="EMBL" id="MBX20258.1"/>
    </source>
</evidence>
<proteinExistence type="predicted"/>
<accession>A0A2P2LQL7</accession>
<protein>
    <submittedName>
        <fullName evidence="1">tRNA pseudouridine38/39 synthase isoform X5</fullName>
    </submittedName>
</protein>
<dbReference type="AlphaFoldDB" id="A0A2P2LQL7"/>
<reference evidence="1" key="1">
    <citation type="submission" date="2018-02" db="EMBL/GenBank/DDBJ databases">
        <title>Rhizophora mucronata_Transcriptome.</title>
        <authorList>
            <person name="Meera S.P."/>
            <person name="Sreeshan A."/>
            <person name="Augustine A."/>
        </authorList>
    </citation>
    <scope>NUCLEOTIDE SEQUENCE</scope>
    <source>
        <tissue evidence="1">Leaf</tissue>
    </source>
</reference>
<name>A0A2P2LQL7_RHIMU</name>
<sequence length="63" mass="6758">MSLSFDRSNRAITCPTAETPLSVLPHLEYCTSFLLPIKSLVFSRALKISASTVGSICASEAKP</sequence>
<organism evidence="1">
    <name type="scientific">Rhizophora mucronata</name>
    <name type="common">Asiatic mangrove</name>
    <dbReference type="NCBI Taxonomy" id="61149"/>
    <lineage>
        <taxon>Eukaryota</taxon>
        <taxon>Viridiplantae</taxon>
        <taxon>Streptophyta</taxon>
        <taxon>Embryophyta</taxon>
        <taxon>Tracheophyta</taxon>
        <taxon>Spermatophyta</taxon>
        <taxon>Magnoliopsida</taxon>
        <taxon>eudicotyledons</taxon>
        <taxon>Gunneridae</taxon>
        <taxon>Pentapetalae</taxon>
        <taxon>rosids</taxon>
        <taxon>fabids</taxon>
        <taxon>Malpighiales</taxon>
        <taxon>Rhizophoraceae</taxon>
        <taxon>Rhizophora</taxon>
    </lineage>
</organism>
<dbReference type="EMBL" id="GGEC01039774">
    <property type="protein sequence ID" value="MBX20258.1"/>
    <property type="molecule type" value="Transcribed_RNA"/>
</dbReference>